<evidence type="ECO:0000313" key="2">
    <source>
        <dbReference type="EMBL" id="QCO15691.1"/>
    </source>
</evidence>
<reference evidence="2 3" key="1">
    <citation type="submission" date="2018-09" db="EMBL/GenBank/DDBJ databases">
        <title>Whole genome based analysis of evolution and adaptive divergence in Indian and Brazilian strains of Azospirillum brasilense.</title>
        <authorList>
            <person name="Singh C."/>
            <person name="Tripathi A.K."/>
        </authorList>
    </citation>
    <scope>NUCLEOTIDE SEQUENCE [LARGE SCALE GENOMIC DNA]</scope>
    <source>
        <strain evidence="2 3">MTCC4039</strain>
    </source>
</reference>
<protein>
    <submittedName>
        <fullName evidence="2">Uncharacterized protein</fullName>
    </submittedName>
</protein>
<feature type="region of interest" description="Disordered" evidence="1">
    <location>
        <begin position="430"/>
        <end position="462"/>
    </location>
</feature>
<dbReference type="AlphaFoldDB" id="A0A4D8R177"/>
<name>A0A4D8R177_AZOBR</name>
<organism evidence="2 3">
    <name type="scientific">Azospirillum brasilense</name>
    <dbReference type="NCBI Taxonomy" id="192"/>
    <lineage>
        <taxon>Bacteria</taxon>
        <taxon>Pseudomonadati</taxon>
        <taxon>Pseudomonadota</taxon>
        <taxon>Alphaproteobacteria</taxon>
        <taxon>Rhodospirillales</taxon>
        <taxon>Azospirillaceae</taxon>
        <taxon>Azospirillum</taxon>
    </lineage>
</organism>
<accession>A0A4D8R177</accession>
<evidence type="ECO:0000256" key="1">
    <source>
        <dbReference type="SAM" id="MobiDB-lite"/>
    </source>
</evidence>
<dbReference type="RefSeq" id="WP_137140068.1">
    <property type="nucleotide sequence ID" value="NZ_CP032345.1"/>
</dbReference>
<dbReference type="Proteomes" id="UP000298693">
    <property type="component" value="Chromosome"/>
</dbReference>
<dbReference type="EMBL" id="CP032345">
    <property type="protein sequence ID" value="QCO15691.1"/>
    <property type="molecule type" value="Genomic_DNA"/>
</dbReference>
<proteinExistence type="predicted"/>
<gene>
    <name evidence="2" type="ORF">D3869_10885</name>
</gene>
<sequence length="476" mass="50802">MARQSMFAFFPLDEDVMVGDVFLNTRGAPTSRDDGNFDLVRIARTPKIEVARGLCDSQKERLFIAFAEPRGVATENQEAKAADSKKTVDAKKPTVLASPASSPCPMIMDTLEKGDTLPSSIRLADAMDSTSDFRLGHASIPKLTVARLTEAQIGASGLLGNFGANLGFASSSNVALTIELKDLQQLQLELPIAIDMLRRLVVADTAVRPGAVVRIMARRWPEGTKHLCRGDFAKIRDGMSVAIVTRVLYAGKVEYQFSRSAEMALRLAIHATSVLEGQPQAPTVPSLPTGKIETPTAAEGSEARVRAAVNALLASVTGGETGKAAGGHTTLAIGSLGGTSLSSQFPRPLAAGAGTNLVFTAESALLPQDSGDIKDVMEFCSDLLELSAGSNSWREPIADWCPAQHEQIGARDPREGLRQHMCKFLEVRSNARNQQNKAKEQQKQNAARGLRKTVPAPPLPGFVPTDRVLTGVAKLG</sequence>
<evidence type="ECO:0000313" key="3">
    <source>
        <dbReference type="Proteomes" id="UP000298693"/>
    </source>
</evidence>